<dbReference type="EMBL" id="BMAO01015807">
    <property type="protein sequence ID" value="GFR04420.1"/>
    <property type="molecule type" value="Genomic_DNA"/>
</dbReference>
<name>A0A8X6LC94_TRICU</name>
<dbReference type="Proteomes" id="UP000887116">
    <property type="component" value="Unassembled WGS sequence"/>
</dbReference>
<feature type="non-terminal residue" evidence="2">
    <location>
        <position position="1"/>
    </location>
</feature>
<evidence type="ECO:0000256" key="1">
    <source>
        <dbReference type="SAM" id="MobiDB-lite"/>
    </source>
</evidence>
<dbReference type="AlphaFoldDB" id="A0A8X6LC94"/>
<protein>
    <submittedName>
        <fullName evidence="2">Uncharacterized protein</fullName>
    </submittedName>
</protein>
<gene>
    <name evidence="2" type="ORF">TNCT_65501</name>
</gene>
<accession>A0A8X6LC94</accession>
<evidence type="ECO:0000313" key="2">
    <source>
        <dbReference type="EMBL" id="GFR04420.1"/>
    </source>
</evidence>
<reference evidence="2" key="1">
    <citation type="submission" date="2020-07" db="EMBL/GenBank/DDBJ databases">
        <title>Multicomponent nature underlies the extraordinary mechanical properties of spider dragline silk.</title>
        <authorList>
            <person name="Kono N."/>
            <person name="Nakamura H."/>
            <person name="Mori M."/>
            <person name="Yoshida Y."/>
            <person name="Ohtoshi R."/>
            <person name="Malay A.D."/>
            <person name="Moran D.A.P."/>
            <person name="Tomita M."/>
            <person name="Numata K."/>
            <person name="Arakawa K."/>
        </authorList>
    </citation>
    <scope>NUCLEOTIDE SEQUENCE</scope>
</reference>
<organism evidence="2 3">
    <name type="scientific">Trichonephila clavata</name>
    <name type="common">Joro spider</name>
    <name type="synonym">Nephila clavata</name>
    <dbReference type="NCBI Taxonomy" id="2740835"/>
    <lineage>
        <taxon>Eukaryota</taxon>
        <taxon>Metazoa</taxon>
        <taxon>Ecdysozoa</taxon>
        <taxon>Arthropoda</taxon>
        <taxon>Chelicerata</taxon>
        <taxon>Arachnida</taxon>
        <taxon>Araneae</taxon>
        <taxon>Araneomorphae</taxon>
        <taxon>Entelegynae</taxon>
        <taxon>Araneoidea</taxon>
        <taxon>Nephilidae</taxon>
        <taxon>Trichonephila</taxon>
    </lineage>
</organism>
<feature type="region of interest" description="Disordered" evidence="1">
    <location>
        <begin position="1"/>
        <end position="24"/>
    </location>
</feature>
<evidence type="ECO:0000313" key="3">
    <source>
        <dbReference type="Proteomes" id="UP000887116"/>
    </source>
</evidence>
<comment type="caution">
    <text evidence="2">The sequence shown here is derived from an EMBL/GenBank/DDBJ whole genome shotgun (WGS) entry which is preliminary data.</text>
</comment>
<sequence length="85" mass="9624">DFVFNSVEDVGNSPPRQRTPPGVRHRYSTPNTEAFHWTQPLQARSIKRPSLVANENVTHVGGVAVHRTSPSIKWMDSIARDRSFQ</sequence>
<keyword evidence="3" id="KW-1185">Reference proteome</keyword>
<proteinExistence type="predicted"/>